<dbReference type="EMBL" id="QJKJ01002309">
    <property type="protein sequence ID" value="RDY03400.1"/>
    <property type="molecule type" value="Genomic_DNA"/>
</dbReference>
<dbReference type="InterPro" id="IPR025724">
    <property type="entry name" value="GAG-pre-integrase_dom"/>
</dbReference>
<dbReference type="InterPro" id="IPR036397">
    <property type="entry name" value="RNaseH_sf"/>
</dbReference>
<dbReference type="PROSITE" id="PS50994">
    <property type="entry name" value="INTEGRASE"/>
    <property type="match status" value="1"/>
</dbReference>
<protein>
    <recommendedName>
        <fullName evidence="16">Integrase catalytic domain-containing protein</fullName>
    </recommendedName>
</protein>
<dbReference type="InterPro" id="IPR039537">
    <property type="entry name" value="Retrotran_Ty1/copia-like"/>
</dbReference>
<evidence type="ECO:0000256" key="3">
    <source>
        <dbReference type="ARBA" id="ARBA00022670"/>
    </source>
</evidence>
<dbReference type="GO" id="GO:0004519">
    <property type="term" value="F:endonuclease activity"/>
    <property type="evidence" value="ECO:0007669"/>
    <property type="project" value="UniProtKB-KW"/>
</dbReference>
<evidence type="ECO:0000256" key="9">
    <source>
        <dbReference type="ARBA" id="ARBA00022840"/>
    </source>
</evidence>
<dbReference type="Gene3D" id="3.30.420.10">
    <property type="entry name" value="Ribonuclease H-like superfamily/Ribonuclease H"/>
    <property type="match status" value="1"/>
</dbReference>
<dbReference type="GO" id="GO:0046872">
    <property type="term" value="F:metal ion binding"/>
    <property type="evidence" value="ECO:0007669"/>
    <property type="project" value="UniProtKB-KW"/>
</dbReference>
<dbReference type="GO" id="GO:0015074">
    <property type="term" value="P:DNA integration"/>
    <property type="evidence" value="ECO:0007669"/>
    <property type="project" value="UniProtKB-KW"/>
</dbReference>
<evidence type="ECO:0000256" key="8">
    <source>
        <dbReference type="ARBA" id="ARBA00022801"/>
    </source>
</evidence>
<keyword evidence="15" id="KW-0233">DNA recombination</keyword>
<comment type="function">
    <text evidence="1">The aspartyl protease (PR) mediates the proteolytic cleavages of the Gag and Gag-Pol polyproteins after assembly of the VLP.</text>
</comment>
<keyword evidence="8" id="KW-0378">Hydrolase</keyword>
<dbReference type="Proteomes" id="UP000257109">
    <property type="component" value="Unassembled WGS sequence"/>
</dbReference>
<keyword evidence="13" id="KW-0548">Nucleotidyltransferase</keyword>
<dbReference type="GO" id="GO:0003887">
    <property type="term" value="F:DNA-directed DNA polymerase activity"/>
    <property type="evidence" value="ECO:0007669"/>
    <property type="project" value="UniProtKB-KW"/>
</dbReference>
<name>A0A371HKX3_MUCPR</name>
<gene>
    <name evidence="17" type="ORF">CR513_13018</name>
</gene>
<dbReference type="GO" id="GO:0008233">
    <property type="term" value="F:peptidase activity"/>
    <property type="evidence" value="ECO:0007669"/>
    <property type="project" value="UniProtKB-KW"/>
</dbReference>
<evidence type="ECO:0000256" key="7">
    <source>
        <dbReference type="ARBA" id="ARBA00022759"/>
    </source>
</evidence>
<proteinExistence type="predicted"/>
<evidence type="ECO:0000256" key="11">
    <source>
        <dbReference type="ARBA" id="ARBA00022908"/>
    </source>
</evidence>
<keyword evidence="4" id="KW-0540">Nuclease</keyword>
<keyword evidence="13" id="KW-0808">Transferase</keyword>
<evidence type="ECO:0000259" key="16">
    <source>
        <dbReference type="PROSITE" id="PS50994"/>
    </source>
</evidence>
<evidence type="ECO:0000256" key="14">
    <source>
        <dbReference type="ARBA" id="ARBA00023113"/>
    </source>
</evidence>
<evidence type="ECO:0000256" key="6">
    <source>
        <dbReference type="ARBA" id="ARBA00022741"/>
    </source>
</evidence>
<keyword evidence="14" id="KW-0917">Virion maturation</keyword>
<sequence length="431" mass="49023">MLNALRREFEVLEMTNTETIIEYFARVMAVANKMRSNGENMLDSKVVEKILRTLIARFTYVVVSIEESQDTETMSIDELQSSLMVHEQKFKRVSRDDEQVLMLENSRGRGRARERGSYRGRGRGRGRQPFSKAIVEFFKCHNLGISNTGTNKNAAWFLDSGCSNHMCGDKGVFAEMVSEAKYFVKCGNNFRMTVVGTELQKNLLSMGQLQEKGLSILIQSGKCNIYHPSKGLIAHTNMSTNRMFILFNESSIIPIPTTECLHTSSDLTYLWHQRFGHLSYKGLKTLQTRKMVHGLLELDSSSIVCADCFTGKQHRNPIPKASEWRASTILELIHANICKPIEPISNSGKSRKGWVYLLSEKSDALECFKSYKKMVEKEVGAFIKCLRTDRGGEFNSLAFKLFCKENGIKRNLPQPIRHIKTESQNAKTEQL</sequence>
<dbReference type="InterPro" id="IPR001584">
    <property type="entry name" value="Integrase_cat-core"/>
</dbReference>
<evidence type="ECO:0000256" key="5">
    <source>
        <dbReference type="ARBA" id="ARBA00022723"/>
    </source>
</evidence>
<keyword evidence="18" id="KW-1185">Reference proteome</keyword>
<feature type="non-terminal residue" evidence="17">
    <location>
        <position position="1"/>
    </location>
</feature>
<keyword evidence="2" id="KW-1188">Viral release from host cell</keyword>
<dbReference type="AlphaFoldDB" id="A0A371HKX3"/>
<comment type="caution">
    <text evidence="17">The sequence shown here is derived from an EMBL/GenBank/DDBJ whole genome shotgun (WGS) entry which is preliminary data.</text>
</comment>
<evidence type="ECO:0000256" key="15">
    <source>
        <dbReference type="ARBA" id="ARBA00023172"/>
    </source>
</evidence>
<organism evidence="17 18">
    <name type="scientific">Mucuna pruriens</name>
    <name type="common">Velvet bean</name>
    <name type="synonym">Dolichos pruriens</name>
    <dbReference type="NCBI Taxonomy" id="157652"/>
    <lineage>
        <taxon>Eukaryota</taxon>
        <taxon>Viridiplantae</taxon>
        <taxon>Streptophyta</taxon>
        <taxon>Embryophyta</taxon>
        <taxon>Tracheophyta</taxon>
        <taxon>Spermatophyta</taxon>
        <taxon>Magnoliopsida</taxon>
        <taxon>eudicotyledons</taxon>
        <taxon>Gunneridae</taxon>
        <taxon>Pentapetalae</taxon>
        <taxon>rosids</taxon>
        <taxon>fabids</taxon>
        <taxon>Fabales</taxon>
        <taxon>Fabaceae</taxon>
        <taxon>Papilionoideae</taxon>
        <taxon>50 kb inversion clade</taxon>
        <taxon>NPAAA clade</taxon>
        <taxon>indigoferoid/millettioid clade</taxon>
        <taxon>Phaseoleae</taxon>
        <taxon>Mucuna</taxon>
    </lineage>
</organism>
<evidence type="ECO:0000256" key="2">
    <source>
        <dbReference type="ARBA" id="ARBA00022612"/>
    </source>
</evidence>
<evidence type="ECO:0000256" key="4">
    <source>
        <dbReference type="ARBA" id="ARBA00022722"/>
    </source>
</evidence>
<dbReference type="STRING" id="157652.A0A371HKX3"/>
<accession>A0A371HKX3</accession>
<reference evidence="17" key="1">
    <citation type="submission" date="2018-05" db="EMBL/GenBank/DDBJ databases">
        <title>Draft genome of Mucuna pruriens seed.</title>
        <authorList>
            <person name="Nnadi N.E."/>
            <person name="Vos R."/>
            <person name="Hasami M.H."/>
            <person name="Devisetty U.K."/>
            <person name="Aguiy J.C."/>
        </authorList>
    </citation>
    <scope>NUCLEOTIDE SEQUENCE [LARGE SCALE GENOMIC DNA]</scope>
    <source>
        <strain evidence="17">JCA_2017</strain>
    </source>
</reference>
<evidence type="ECO:0000256" key="12">
    <source>
        <dbReference type="ARBA" id="ARBA00022918"/>
    </source>
</evidence>
<dbReference type="GO" id="GO:0003964">
    <property type="term" value="F:RNA-directed DNA polymerase activity"/>
    <property type="evidence" value="ECO:0007669"/>
    <property type="project" value="UniProtKB-KW"/>
</dbReference>
<dbReference type="GO" id="GO:0005524">
    <property type="term" value="F:ATP binding"/>
    <property type="evidence" value="ECO:0007669"/>
    <property type="project" value="UniProtKB-KW"/>
</dbReference>
<dbReference type="PANTHER" id="PTHR42648">
    <property type="entry name" value="TRANSPOSASE, PUTATIVE-RELATED"/>
    <property type="match status" value="1"/>
</dbReference>
<dbReference type="GO" id="GO:0003676">
    <property type="term" value="F:nucleic acid binding"/>
    <property type="evidence" value="ECO:0007669"/>
    <property type="project" value="InterPro"/>
</dbReference>
<keyword evidence="12" id="KW-0695">RNA-directed DNA polymerase</keyword>
<evidence type="ECO:0000313" key="17">
    <source>
        <dbReference type="EMBL" id="RDY03400.1"/>
    </source>
</evidence>
<dbReference type="OrthoDB" id="1426048at2759"/>
<keyword evidence="5" id="KW-0479">Metal-binding</keyword>
<evidence type="ECO:0000313" key="18">
    <source>
        <dbReference type="Proteomes" id="UP000257109"/>
    </source>
</evidence>
<keyword evidence="13" id="KW-0239">DNA-directed DNA polymerase</keyword>
<evidence type="ECO:0000256" key="13">
    <source>
        <dbReference type="ARBA" id="ARBA00022932"/>
    </source>
</evidence>
<dbReference type="SUPFAM" id="SSF53098">
    <property type="entry name" value="Ribonuclease H-like"/>
    <property type="match status" value="1"/>
</dbReference>
<dbReference type="Pfam" id="PF13976">
    <property type="entry name" value="gag_pre-integrs"/>
    <property type="match status" value="1"/>
</dbReference>
<dbReference type="InterPro" id="IPR012337">
    <property type="entry name" value="RNaseH-like_sf"/>
</dbReference>
<dbReference type="GO" id="GO:0006508">
    <property type="term" value="P:proteolysis"/>
    <property type="evidence" value="ECO:0007669"/>
    <property type="project" value="UniProtKB-KW"/>
</dbReference>
<keyword evidence="3" id="KW-0645">Protease</keyword>
<dbReference type="InterPro" id="IPR054722">
    <property type="entry name" value="PolX-like_BBD"/>
</dbReference>
<evidence type="ECO:0000256" key="10">
    <source>
        <dbReference type="ARBA" id="ARBA00022842"/>
    </source>
</evidence>
<keyword evidence="11" id="KW-0229">DNA integration</keyword>
<dbReference type="GO" id="GO:0006310">
    <property type="term" value="P:DNA recombination"/>
    <property type="evidence" value="ECO:0007669"/>
    <property type="project" value="UniProtKB-KW"/>
</dbReference>
<keyword evidence="9" id="KW-0067">ATP-binding</keyword>
<feature type="domain" description="Integrase catalytic" evidence="16">
    <location>
        <begin position="315"/>
        <end position="431"/>
    </location>
</feature>
<dbReference type="Pfam" id="PF14223">
    <property type="entry name" value="Retrotran_gag_2"/>
    <property type="match status" value="1"/>
</dbReference>
<dbReference type="Pfam" id="PF22936">
    <property type="entry name" value="Pol_BBD"/>
    <property type="match status" value="1"/>
</dbReference>
<keyword evidence="6" id="KW-0547">Nucleotide-binding</keyword>
<evidence type="ECO:0000256" key="1">
    <source>
        <dbReference type="ARBA" id="ARBA00002180"/>
    </source>
</evidence>
<keyword evidence="10" id="KW-0460">Magnesium</keyword>
<keyword evidence="7" id="KW-0255">Endonuclease</keyword>
<dbReference type="PANTHER" id="PTHR42648:SF11">
    <property type="entry name" value="TRANSPOSON TY4-P GAG-POL POLYPROTEIN"/>
    <property type="match status" value="1"/>
</dbReference>